<dbReference type="RefSeq" id="WP_203414596.1">
    <property type="nucleotide sequence ID" value="NZ_CP060244.1"/>
</dbReference>
<evidence type="ECO:0000313" key="2">
    <source>
        <dbReference type="EMBL" id="QNT78264.1"/>
    </source>
</evidence>
<proteinExistence type="predicted"/>
<dbReference type="AlphaFoldDB" id="A0A7H1NR54"/>
<feature type="compositionally biased region" description="Polar residues" evidence="1">
    <location>
        <begin position="28"/>
        <end position="40"/>
    </location>
</feature>
<gene>
    <name evidence="2" type="ORF">JGUZn3_10360</name>
</gene>
<name>A0A7H1NR54_9PROT</name>
<accession>A0A7H1NR54</accession>
<feature type="compositionally biased region" description="Low complexity" evidence="1">
    <location>
        <begin position="43"/>
        <end position="61"/>
    </location>
</feature>
<evidence type="ECO:0000256" key="1">
    <source>
        <dbReference type="SAM" id="MobiDB-lite"/>
    </source>
</evidence>
<reference evidence="2 3" key="1">
    <citation type="submission" date="2020-08" db="EMBL/GenBank/DDBJ databases">
        <title>Complete genome sequence of Entomobacter blattae G55GP.</title>
        <authorList>
            <person name="Poehlein A."/>
            <person name="Guzman J."/>
            <person name="Daniel R."/>
            <person name="Vilcinskas A."/>
        </authorList>
    </citation>
    <scope>NUCLEOTIDE SEQUENCE [LARGE SCALE GENOMIC DNA]</scope>
    <source>
        <strain evidence="2 3">G55GP</strain>
    </source>
</reference>
<feature type="region of interest" description="Disordered" evidence="1">
    <location>
        <begin position="21"/>
        <end position="81"/>
    </location>
</feature>
<dbReference type="Proteomes" id="UP000516349">
    <property type="component" value="Chromosome"/>
</dbReference>
<organism evidence="2 3">
    <name type="scientific">Entomobacter blattae</name>
    <dbReference type="NCBI Taxonomy" id="2762277"/>
    <lineage>
        <taxon>Bacteria</taxon>
        <taxon>Pseudomonadati</taxon>
        <taxon>Pseudomonadota</taxon>
        <taxon>Alphaproteobacteria</taxon>
        <taxon>Acetobacterales</taxon>
        <taxon>Acetobacteraceae</taxon>
        <taxon>Entomobacter</taxon>
    </lineage>
</organism>
<dbReference type="KEGG" id="ebla:JGUZn3_10360"/>
<evidence type="ECO:0000313" key="3">
    <source>
        <dbReference type="Proteomes" id="UP000516349"/>
    </source>
</evidence>
<sequence>MKISIPHPNAAMTAKALERNNKLDMNNKNETSAQFSTNGLPESRFSVSDRSVSGRSRLGSSQFGGSERPRTEKGSFAEAFSPLPKRPLDSHTVMICLEAAATTLQCLPAHGCRPAKPGTSWPDILQDVCSGLTLDASLIKRPIPAPHAIDCMDEAFSWVQLISAPPKSSHGGAVRRRLVLLRSFVNVRSGRHMFSWSRLGRILGASSPSIRTWHQNGIAEITDKLQKNPFLFDKNRIM</sequence>
<protein>
    <submittedName>
        <fullName evidence="2">Uncharacterized protein</fullName>
    </submittedName>
</protein>
<keyword evidence="3" id="KW-1185">Reference proteome</keyword>
<dbReference type="EMBL" id="CP060244">
    <property type="protein sequence ID" value="QNT78264.1"/>
    <property type="molecule type" value="Genomic_DNA"/>
</dbReference>